<dbReference type="Proteomes" id="UP000306628">
    <property type="component" value="Unassembled WGS sequence"/>
</dbReference>
<reference evidence="3 4" key="1">
    <citation type="submission" date="2019-05" db="EMBL/GenBank/DDBJ databases">
        <title>Draft genome sequence of Nonomuraea zeae DSM 100528.</title>
        <authorList>
            <person name="Saricaoglu S."/>
            <person name="Isik K."/>
        </authorList>
    </citation>
    <scope>NUCLEOTIDE SEQUENCE [LARGE SCALE GENOMIC DNA]</scope>
    <source>
        <strain evidence="3 4">DSM 100528</strain>
    </source>
</reference>
<comment type="caution">
    <text evidence="3">The sequence shown here is derived from an EMBL/GenBank/DDBJ whole genome shotgun (WGS) entry which is preliminary data.</text>
</comment>
<dbReference type="AlphaFoldDB" id="A0A5S4H489"/>
<name>A0A5S4H489_9ACTN</name>
<dbReference type="SUPFAM" id="SSF53300">
    <property type="entry name" value="vWA-like"/>
    <property type="match status" value="1"/>
</dbReference>
<dbReference type="CDD" id="cd00198">
    <property type="entry name" value="vWFA"/>
    <property type="match status" value="1"/>
</dbReference>
<dbReference type="OrthoDB" id="9790469at2"/>
<feature type="domain" description="VWFA" evidence="2">
    <location>
        <begin position="203"/>
        <end position="376"/>
    </location>
</feature>
<dbReference type="PANTHER" id="PTHR39338:SF6">
    <property type="entry name" value="BLL5662 PROTEIN"/>
    <property type="match status" value="1"/>
</dbReference>
<evidence type="ECO:0000313" key="4">
    <source>
        <dbReference type="Proteomes" id="UP000306628"/>
    </source>
</evidence>
<dbReference type="EMBL" id="VCKX01000001">
    <property type="protein sequence ID" value="TMR39839.1"/>
    <property type="molecule type" value="Genomic_DNA"/>
</dbReference>
<dbReference type="InterPro" id="IPR036465">
    <property type="entry name" value="vWFA_dom_sf"/>
</dbReference>
<keyword evidence="4" id="KW-1185">Reference proteome</keyword>
<dbReference type="PIRSF" id="PIRSF010256">
    <property type="entry name" value="CoxE_vWa"/>
    <property type="match status" value="1"/>
</dbReference>
<organism evidence="3 4">
    <name type="scientific">Nonomuraea zeae</name>
    <dbReference type="NCBI Taxonomy" id="1642303"/>
    <lineage>
        <taxon>Bacteria</taxon>
        <taxon>Bacillati</taxon>
        <taxon>Actinomycetota</taxon>
        <taxon>Actinomycetes</taxon>
        <taxon>Streptosporangiales</taxon>
        <taxon>Streptosporangiaceae</taxon>
        <taxon>Nonomuraea</taxon>
    </lineage>
</organism>
<dbReference type="Gene3D" id="3.40.50.410">
    <property type="entry name" value="von Willebrand factor, type A domain"/>
    <property type="match status" value="1"/>
</dbReference>
<sequence length="377" mass="42031">MPRRCSVTDRSLVLRIGDHVHGFLRDLHDQGLRVPLPRRRVFLQAIEAVGPCDATDLYWIGASTLTMSREDLEVYSPTFERWFGAVATRPARDQESPDDETPVPHGKGGEAPFTAALGGQAGLEAGYSERERHPVFGPASAEDREVLSLLRRELRGAVPTVRSRRRRPGRRGPWIDLARICRESWRGHGEIVTLRRRNRPRRQRRVLLLIDVSGSMKQHSAGYLRFAHAAVGCLDRVEVFTFGTRLTRVTEPLRARDVDAAVASLSDVVLDAEGGTRIGVSLQEFLGNTRYVTVARGALVIVLSDGLERGDCRPMQAAVRRLSLLGHRLLWWTPLACDPAYRPVTRGMSAVLGSVDALAGVRDLRTAYEQVQTLIRE</sequence>
<dbReference type="InterPro" id="IPR002035">
    <property type="entry name" value="VWF_A"/>
</dbReference>
<accession>A0A5S4H489</accession>
<dbReference type="InterPro" id="IPR011195">
    <property type="entry name" value="UCP010256"/>
</dbReference>
<dbReference type="PANTHER" id="PTHR39338">
    <property type="entry name" value="BLL5662 PROTEIN-RELATED"/>
    <property type="match status" value="1"/>
</dbReference>
<dbReference type="Pfam" id="PF05762">
    <property type="entry name" value="VWA_CoxE"/>
    <property type="match status" value="1"/>
</dbReference>
<evidence type="ECO:0000259" key="2">
    <source>
        <dbReference type="SMART" id="SM00327"/>
    </source>
</evidence>
<evidence type="ECO:0000313" key="3">
    <source>
        <dbReference type="EMBL" id="TMR39839.1"/>
    </source>
</evidence>
<dbReference type="InterPro" id="IPR008912">
    <property type="entry name" value="Uncharacterised_CoxE"/>
</dbReference>
<feature type="region of interest" description="Disordered" evidence="1">
    <location>
        <begin position="87"/>
        <end position="115"/>
    </location>
</feature>
<protein>
    <submittedName>
        <fullName evidence="3">VWA domain-containing protein</fullName>
    </submittedName>
</protein>
<gene>
    <name evidence="3" type="ORF">ETD85_00215</name>
</gene>
<proteinExistence type="predicted"/>
<dbReference type="SMART" id="SM00327">
    <property type="entry name" value="VWA"/>
    <property type="match status" value="1"/>
</dbReference>
<evidence type="ECO:0000256" key="1">
    <source>
        <dbReference type="SAM" id="MobiDB-lite"/>
    </source>
</evidence>